<dbReference type="Gene3D" id="3.40.1000.10">
    <property type="entry name" value="Mog1/PsbP, alpha/beta/alpha sandwich"/>
    <property type="match status" value="1"/>
</dbReference>
<evidence type="ECO:0000256" key="2">
    <source>
        <dbReference type="SAM" id="Phobius"/>
    </source>
</evidence>
<feature type="transmembrane region" description="Helical" evidence="2">
    <location>
        <begin position="242"/>
        <end position="265"/>
    </location>
</feature>
<accession>A0A7S3VAZ8</accession>
<dbReference type="EMBL" id="HBIO01017305">
    <property type="protein sequence ID" value="CAE0468435.1"/>
    <property type="molecule type" value="Transcribed_RNA"/>
</dbReference>
<gene>
    <name evidence="4" type="ORF">CDEB00056_LOCUS13288</name>
</gene>
<reference evidence="4" key="1">
    <citation type="submission" date="2021-01" db="EMBL/GenBank/DDBJ databases">
        <authorList>
            <person name="Corre E."/>
            <person name="Pelletier E."/>
            <person name="Niang G."/>
            <person name="Scheremetjew M."/>
            <person name="Finn R."/>
            <person name="Kale V."/>
            <person name="Holt S."/>
            <person name="Cochrane G."/>
            <person name="Meng A."/>
            <person name="Brown T."/>
            <person name="Cohen L."/>
        </authorList>
    </citation>
    <scope>NUCLEOTIDE SEQUENCE</scope>
    <source>
        <strain evidence="4">MM31A-1</strain>
    </source>
</reference>
<keyword evidence="2" id="KW-0472">Membrane</keyword>
<organism evidence="4">
    <name type="scientific">Chaetoceros debilis</name>
    <dbReference type="NCBI Taxonomy" id="122233"/>
    <lineage>
        <taxon>Eukaryota</taxon>
        <taxon>Sar</taxon>
        <taxon>Stramenopiles</taxon>
        <taxon>Ochrophyta</taxon>
        <taxon>Bacillariophyta</taxon>
        <taxon>Coscinodiscophyceae</taxon>
        <taxon>Chaetocerotophycidae</taxon>
        <taxon>Chaetocerotales</taxon>
        <taxon>Chaetocerotaceae</taxon>
        <taxon>Chaetoceros</taxon>
    </lineage>
</organism>
<proteinExistence type="predicted"/>
<evidence type="ECO:0008006" key="5">
    <source>
        <dbReference type="Google" id="ProtNLM"/>
    </source>
</evidence>
<sequence length="292" mass="31548">MCNLSFISILSLFWVAYVPSSSYAYQLNKQRNLSASASASSSPRTKEQSKPSGNDPSRHLSRNHFLLATFATTTATLSINPLIENPSTIVNAFEGGVGGLGKTKPQTGVVFANPDLEDITAVTIPGDYNAELLAPGGETPVFLSFYAQWPMLKSAGIESRDLANAESSFVQVAPYPSGYSVGDTLKKSFFVESIFGQTGKYGAYGSPSDIKVSKVPESKNGDLYQVSFVTLTPAMRESDRKAYIATKAVGGGIFMLLVGTTLTRFKSQEKTLRKIADSFECIEAPKSKMNRR</sequence>
<evidence type="ECO:0000256" key="3">
    <source>
        <dbReference type="SAM" id="SignalP"/>
    </source>
</evidence>
<protein>
    <recommendedName>
        <fullName evidence="5">PsbP C-terminal domain-containing protein</fullName>
    </recommendedName>
</protein>
<keyword evidence="3" id="KW-0732">Signal</keyword>
<evidence type="ECO:0000313" key="4">
    <source>
        <dbReference type="EMBL" id="CAE0468435.1"/>
    </source>
</evidence>
<dbReference type="AlphaFoldDB" id="A0A7S3VAZ8"/>
<name>A0A7S3VAZ8_9STRA</name>
<feature type="region of interest" description="Disordered" evidence="1">
    <location>
        <begin position="36"/>
        <end position="59"/>
    </location>
</feature>
<keyword evidence="2" id="KW-1133">Transmembrane helix</keyword>
<feature type="signal peptide" evidence="3">
    <location>
        <begin position="1"/>
        <end position="24"/>
    </location>
</feature>
<keyword evidence="2" id="KW-0812">Transmembrane</keyword>
<feature type="chain" id="PRO_5031338257" description="PsbP C-terminal domain-containing protein" evidence="3">
    <location>
        <begin position="25"/>
        <end position="292"/>
    </location>
</feature>
<evidence type="ECO:0000256" key="1">
    <source>
        <dbReference type="SAM" id="MobiDB-lite"/>
    </source>
</evidence>